<dbReference type="PRINTS" id="PR00413">
    <property type="entry name" value="HADHALOGNASE"/>
</dbReference>
<dbReference type="PANTHER" id="PTHR43316:SF3">
    <property type="entry name" value="HALOACID DEHALOGENASE, TYPE II (AFU_ORTHOLOGUE AFUA_2G07750)-RELATED"/>
    <property type="match status" value="1"/>
</dbReference>
<dbReference type="NCBIfam" id="TIGR01509">
    <property type="entry name" value="HAD-SF-IA-v3"/>
    <property type="match status" value="1"/>
</dbReference>
<dbReference type="InterPro" id="IPR023214">
    <property type="entry name" value="HAD_sf"/>
</dbReference>
<name>A0ABP6SSB6_9ACTN</name>
<evidence type="ECO:0000256" key="1">
    <source>
        <dbReference type="ARBA" id="ARBA00022801"/>
    </source>
</evidence>
<evidence type="ECO:0008006" key="4">
    <source>
        <dbReference type="Google" id="ProtNLM"/>
    </source>
</evidence>
<gene>
    <name evidence="2" type="ORF">GCM10020369_13690</name>
</gene>
<dbReference type="SUPFAM" id="SSF56784">
    <property type="entry name" value="HAD-like"/>
    <property type="match status" value="1"/>
</dbReference>
<evidence type="ECO:0000313" key="3">
    <source>
        <dbReference type="Proteomes" id="UP001501676"/>
    </source>
</evidence>
<evidence type="ECO:0000313" key="2">
    <source>
        <dbReference type="EMBL" id="GAA3384341.1"/>
    </source>
</evidence>
<dbReference type="InterPro" id="IPR006439">
    <property type="entry name" value="HAD-SF_hydro_IA"/>
</dbReference>
<proteinExistence type="predicted"/>
<reference evidence="3" key="1">
    <citation type="journal article" date="2019" name="Int. J. Syst. Evol. Microbiol.">
        <title>The Global Catalogue of Microorganisms (GCM) 10K type strain sequencing project: providing services to taxonomists for standard genome sequencing and annotation.</title>
        <authorList>
            <consortium name="The Broad Institute Genomics Platform"/>
            <consortium name="The Broad Institute Genome Sequencing Center for Infectious Disease"/>
            <person name="Wu L."/>
            <person name="Ma J."/>
        </authorList>
    </citation>
    <scope>NUCLEOTIDE SEQUENCE [LARGE SCALE GENOMIC DNA]</scope>
    <source>
        <strain evidence="3">JCM 9458</strain>
    </source>
</reference>
<dbReference type="InterPro" id="IPR051540">
    <property type="entry name" value="S-2-haloacid_dehalogenase"/>
</dbReference>
<dbReference type="Pfam" id="PF00702">
    <property type="entry name" value="Hydrolase"/>
    <property type="match status" value="1"/>
</dbReference>
<dbReference type="EMBL" id="BAAAYN010000007">
    <property type="protein sequence ID" value="GAA3384341.1"/>
    <property type="molecule type" value="Genomic_DNA"/>
</dbReference>
<keyword evidence="1" id="KW-0378">Hydrolase</keyword>
<dbReference type="PANTHER" id="PTHR43316">
    <property type="entry name" value="HYDROLASE, HALOACID DELAHOGENASE-RELATED"/>
    <property type="match status" value="1"/>
</dbReference>
<dbReference type="Proteomes" id="UP001501676">
    <property type="component" value="Unassembled WGS sequence"/>
</dbReference>
<keyword evidence="3" id="KW-1185">Reference proteome</keyword>
<sequence length="254" mass="27287">MVKAILFDWGGTLTPWHTVDAKALWRTIATECNLLPANGGTETSAAPDRPVADEAPLATVEQLVDALLAAEDAAWARSRDEHTSATMADVCAAAGIALTADLLAAHERHWEPHTYTDPDAAAVLAELRSRGLKVGLLSNTVWNREHHERILQRDGVLDLFDGAVYTSEIPWTKPHPEAFRAAMDAVGVDDPSACVFVGDRLFDDIYGAQAAGMRAVHVPHSAVPPSQVGHTVGAPDAVIQRLTDLLPVVDAWCQ</sequence>
<comment type="caution">
    <text evidence="2">The sequence shown here is derived from an EMBL/GenBank/DDBJ whole genome shotgun (WGS) entry which is preliminary data.</text>
</comment>
<accession>A0ABP6SSB6</accession>
<dbReference type="RefSeq" id="WP_345727120.1">
    <property type="nucleotide sequence ID" value="NZ_BAAAYN010000007.1"/>
</dbReference>
<dbReference type="NCBIfam" id="TIGR01549">
    <property type="entry name" value="HAD-SF-IA-v1"/>
    <property type="match status" value="1"/>
</dbReference>
<protein>
    <recommendedName>
        <fullName evidence="4">HAD family hydrolase</fullName>
    </recommendedName>
</protein>
<dbReference type="Gene3D" id="3.40.50.1000">
    <property type="entry name" value="HAD superfamily/HAD-like"/>
    <property type="match status" value="1"/>
</dbReference>
<dbReference type="SFLD" id="SFLDS00003">
    <property type="entry name" value="Haloacid_Dehalogenase"/>
    <property type="match status" value="1"/>
</dbReference>
<organism evidence="2 3">
    <name type="scientific">Cryptosporangium minutisporangium</name>
    <dbReference type="NCBI Taxonomy" id="113569"/>
    <lineage>
        <taxon>Bacteria</taxon>
        <taxon>Bacillati</taxon>
        <taxon>Actinomycetota</taxon>
        <taxon>Actinomycetes</taxon>
        <taxon>Cryptosporangiales</taxon>
        <taxon>Cryptosporangiaceae</taxon>
        <taxon>Cryptosporangium</taxon>
    </lineage>
</organism>
<dbReference type="SFLD" id="SFLDG01129">
    <property type="entry name" value="C1.5:_HAD__Beta-PGM__Phosphata"/>
    <property type="match status" value="1"/>
</dbReference>
<dbReference type="InterPro" id="IPR036412">
    <property type="entry name" value="HAD-like_sf"/>
</dbReference>